<dbReference type="GO" id="GO:0007283">
    <property type="term" value="P:spermatogenesis"/>
    <property type="evidence" value="ECO:0007669"/>
    <property type="project" value="Ensembl"/>
</dbReference>
<evidence type="ECO:0000256" key="2">
    <source>
        <dbReference type="ARBA" id="ARBA00093453"/>
    </source>
</evidence>
<proteinExistence type="inferred from homology"/>
<dbReference type="PANTHER" id="PTHR28575:SF1">
    <property type="entry name" value="MEIOSIS-SPECIFIC PROTEIN MEI4"/>
    <property type="match status" value="1"/>
</dbReference>
<evidence type="ECO:0000313" key="4">
    <source>
        <dbReference type="Proteomes" id="UP000594220"/>
    </source>
</evidence>
<keyword evidence="4" id="KW-1185">Reference proteome</keyword>
<sequence>MDLNYGRREDQVWYLKISKLALALAIIHSKPPEKSCKEYTEQLAKILSEQDFKWRSKIKTLEAEVLRLRQEILLNKICPRLCLENGNPDAFTEMSPDQEFINSINPSQLEDSGCDISSDYLSCNTSSSKFCSEILPKLTPYCTDKEKTLIAHMQFLQHLLELRKLTEPGSFQADFTELENNYSTVSESVSQLLEGLIIYCNSPKLPVTHFMTEAICVLNSLITDSKLSNHVFKKCFKKLHEFKKKLIQVILINNNVNRFQVQYSMSQALVLLGKCNVLRKSIICLLLSEINQFADKLLQAYQIQVMYDITQYENIFSLCMILEQLLQIGTGEGNISSQDSDGQEKDKFLKNLDQIILHLSDDFPLFSLSMWRLSILLNSAQMQID</sequence>
<comment type="similarity">
    <text evidence="2">Belongs to the MEI4L family.</text>
</comment>
<protein>
    <submittedName>
        <fullName evidence="3">Meiotic double-stranded break formation protein 4</fullName>
    </submittedName>
</protein>
<dbReference type="GO" id="GO:0007129">
    <property type="term" value="P:homologous chromosome pairing at meiosis"/>
    <property type="evidence" value="ECO:0007669"/>
    <property type="project" value="Ensembl"/>
</dbReference>
<dbReference type="GO" id="GO:0006310">
    <property type="term" value="P:DNA recombination"/>
    <property type="evidence" value="ECO:0007669"/>
    <property type="project" value="InterPro"/>
</dbReference>
<reference evidence="3" key="1">
    <citation type="submission" date="2025-08" db="UniProtKB">
        <authorList>
            <consortium name="Ensembl"/>
        </authorList>
    </citation>
    <scope>IDENTIFICATION</scope>
</reference>
<dbReference type="Proteomes" id="UP000594220">
    <property type="component" value="Unplaced"/>
</dbReference>
<keyword evidence="1" id="KW-0469">Meiosis</keyword>
<gene>
    <name evidence="3" type="primary">MEI4</name>
</gene>
<evidence type="ECO:0000313" key="3">
    <source>
        <dbReference type="Ensembl" id="ENSCPRP00005020562.1"/>
    </source>
</evidence>
<dbReference type="GO" id="GO:0000800">
    <property type="term" value="C:lateral element"/>
    <property type="evidence" value="ECO:0007669"/>
    <property type="project" value="Ensembl"/>
</dbReference>
<accession>A0A7M4F959</accession>
<evidence type="ECO:0000256" key="1">
    <source>
        <dbReference type="ARBA" id="ARBA00023254"/>
    </source>
</evidence>
<dbReference type="InterPro" id="IPR025888">
    <property type="entry name" value="MEI4"/>
</dbReference>
<name>A0A7M4F959_CROPO</name>
<dbReference type="GeneTree" id="ENSGT00390000013856"/>
<dbReference type="OMA" id="MYDITQY"/>
<dbReference type="PANTHER" id="PTHR28575">
    <property type="entry name" value="MEIOSIS-SPECIFIC PROTEIN MEI4"/>
    <property type="match status" value="1"/>
</dbReference>
<reference evidence="3" key="2">
    <citation type="submission" date="2025-09" db="UniProtKB">
        <authorList>
            <consortium name="Ensembl"/>
        </authorList>
    </citation>
    <scope>IDENTIFICATION</scope>
</reference>
<dbReference type="Pfam" id="PF13971">
    <property type="entry name" value="Mei4"/>
    <property type="match status" value="1"/>
</dbReference>
<dbReference type="GO" id="GO:0048477">
    <property type="term" value="P:oogenesis"/>
    <property type="evidence" value="ECO:0007669"/>
    <property type="project" value="Ensembl"/>
</dbReference>
<organism evidence="3 4">
    <name type="scientific">Crocodylus porosus</name>
    <name type="common">Saltwater crocodile</name>
    <name type="synonym">Estuarine crocodile</name>
    <dbReference type="NCBI Taxonomy" id="8502"/>
    <lineage>
        <taxon>Eukaryota</taxon>
        <taxon>Metazoa</taxon>
        <taxon>Chordata</taxon>
        <taxon>Craniata</taxon>
        <taxon>Vertebrata</taxon>
        <taxon>Euteleostomi</taxon>
        <taxon>Archelosauria</taxon>
        <taxon>Archosauria</taxon>
        <taxon>Crocodylia</taxon>
        <taxon>Longirostres</taxon>
        <taxon>Crocodylidae</taxon>
        <taxon>Crocodylus</taxon>
    </lineage>
</organism>
<dbReference type="GO" id="GO:0042138">
    <property type="term" value="P:meiotic DNA double-strand break formation"/>
    <property type="evidence" value="ECO:0007669"/>
    <property type="project" value="Ensembl"/>
</dbReference>
<dbReference type="Ensembl" id="ENSCPRT00005024012.1">
    <property type="protein sequence ID" value="ENSCPRP00005020562.1"/>
    <property type="gene ID" value="ENSCPRG00005014282.1"/>
</dbReference>
<dbReference type="AlphaFoldDB" id="A0A7M4F959"/>